<feature type="domain" description="FHA" evidence="3">
    <location>
        <begin position="37"/>
        <end position="90"/>
    </location>
</feature>
<dbReference type="PROSITE" id="PS50006">
    <property type="entry name" value="FHA_DOMAIN"/>
    <property type="match status" value="1"/>
</dbReference>
<accession>A0A7I7RQK2</accession>
<dbReference type="SMART" id="SM00240">
    <property type="entry name" value="FHA"/>
    <property type="match status" value="1"/>
</dbReference>
<reference evidence="4 5" key="1">
    <citation type="journal article" date="2019" name="Emerg. Microbes Infect.">
        <title>Comprehensive subspecies identification of 175 nontuberculous mycobacteria species based on 7547 genomic profiles.</title>
        <authorList>
            <person name="Matsumoto Y."/>
            <person name="Kinjo T."/>
            <person name="Motooka D."/>
            <person name="Nabeya D."/>
            <person name="Jung N."/>
            <person name="Uechi K."/>
            <person name="Horii T."/>
            <person name="Iida T."/>
            <person name="Fujita J."/>
            <person name="Nakamura S."/>
        </authorList>
    </citation>
    <scope>NUCLEOTIDE SEQUENCE [LARGE SCALE GENOMIC DNA]</scope>
    <source>
        <strain evidence="4 5">JCM 18538</strain>
        <plasmid evidence="4">pJCM18538</plasmid>
    </source>
</reference>
<keyword evidence="4" id="KW-0614">Plasmid</keyword>
<dbReference type="GO" id="GO:0003677">
    <property type="term" value="F:DNA binding"/>
    <property type="evidence" value="ECO:0007669"/>
    <property type="project" value="InterPro"/>
</dbReference>
<evidence type="ECO:0000256" key="1">
    <source>
        <dbReference type="ARBA" id="ARBA00022553"/>
    </source>
</evidence>
<protein>
    <recommendedName>
        <fullName evidence="3">FHA domain-containing protein</fullName>
    </recommendedName>
</protein>
<evidence type="ECO:0000313" key="4">
    <source>
        <dbReference type="EMBL" id="BBY46848.1"/>
    </source>
</evidence>
<dbReference type="EMBL" id="AP022592">
    <property type="protein sequence ID" value="BBY46848.1"/>
    <property type="molecule type" value="Genomic_DNA"/>
</dbReference>
<sequence>MSSGPTNHADGAQEVASTLTIRVGADSYRVERAQSPVVIGRPGTGAAEKPHIPISDGRVSREHLVVHARDGSWYGVPKGRNGVFINGEEINDEFEIPEDELTVVLGHPNVGVQVHFSGLDPSLVYVGTQVAQRRNELEISQRTLAAAQVMNAGALITFEKGRSWPRQKTREKLEAALGWPAGHIENLRRQYKAESGPGGNDVQPTDANDEERTVLLKTGGTTAVESRFMAETIAVALSNIKSQIAALPPAAADPSFQSRVGGLIADLNRLESAASNASRGSAGAPDILLGLGEVRRVRRELMLQAARSPNATIGQRVFAARHRAELTLEEAAAIVGISAHDLSAAEAGQTVSPPQLGALQRLVEVLR</sequence>
<geneLocation type="plasmid" evidence="4">
    <name>pJCM18538</name>
</geneLocation>
<dbReference type="AlphaFoldDB" id="A0A7I7RQK2"/>
<dbReference type="KEGG" id="marz:MARA_02780"/>
<evidence type="ECO:0000259" key="3">
    <source>
        <dbReference type="PROSITE" id="PS50006"/>
    </source>
</evidence>
<feature type="region of interest" description="Disordered" evidence="2">
    <location>
        <begin position="192"/>
        <end position="211"/>
    </location>
</feature>
<keyword evidence="1" id="KW-0597">Phosphoprotein</keyword>
<dbReference type="Pfam" id="PF00498">
    <property type="entry name" value="FHA"/>
    <property type="match status" value="1"/>
</dbReference>
<dbReference type="Gene3D" id="2.60.200.20">
    <property type="match status" value="1"/>
</dbReference>
<dbReference type="InterPro" id="IPR008984">
    <property type="entry name" value="SMAD_FHA_dom_sf"/>
</dbReference>
<proteinExistence type="predicted"/>
<gene>
    <name evidence="4" type="ORF">MARA_02780</name>
</gene>
<dbReference type="InterPro" id="IPR000253">
    <property type="entry name" value="FHA_dom"/>
</dbReference>
<evidence type="ECO:0000313" key="5">
    <source>
        <dbReference type="Proteomes" id="UP000467428"/>
    </source>
</evidence>
<keyword evidence="5" id="KW-1185">Reference proteome</keyword>
<organism evidence="4 5">
    <name type="scientific">Mycolicibacterium arabiense</name>
    <dbReference type="NCBI Taxonomy" id="1286181"/>
    <lineage>
        <taxon>Bacteria</taxon>
        <taxon>Bacillati</taxon>
        <taxon>Actinomycetota</taxon>
        <taxon>Actinomycetes</taxon>
        <taxon>Mycobacteriales</taxon>
        <taxon>Mycobacteriaceae</taxon>
        <taxon>Mycolicibacterium</taxon>
    </lineage>
</organism>
<dbReference type="InterPro" id="IPR010982">
    <property type="entry name" value="Lambda_DNA-bd_dom_sf"/>
</dbReference>
<name>A0A7I7RQK2_9MYCO</name>
<dbReference type="CDD" id="cd00093">
    <property type="entry name" value="HTH_XRE"/>
    <property type="match status" value="2"/>
</dbReference>
<dbReference type="SUPFAM" id="SSF49879">
    <property type="entry name" value="SMAD/FHA domain"/>
    <property type="match status" value="1"/>
</dbReference>
<dbReference type="SUPFAM" id="SSF47413">
    <property type="entry name" value="lambda repressor-like DNA-binding domains"/>
    <property type="match status" value="2"/>
</dbReference>
<dbReference type="Gene3D" id="1.10.260.40">
    <property type="entry name" value="lambda repressor-like DNA-binding domains"/>
    <property type="match status" value="2"/>
</dbReference>
<dbReference type="RefSeq" id="WP_163916488.1">
    <property type="nucleotide sequence ID" value="NZ_AP022592.1"/>
</dbReference>
<dbReference type="Proteomes" id="UP000467428">
    <property type="component" value="Plasmid pJCM18538"/>
</dbReference>
<evidence type="ECO:0000256" key="2">
    <source>
        <dbReference type="SAM" id="MobiDB-lite"/>
    </source>
</evidence>
<dbReference type="SMART" id="SM00530">
    <property type="entry name" value="HTH_XRE"/>
    <property type="match status" value="2"/>
</dbReference>
<dbReference type="InterPro" id="IPR001387">
    <property type="entry name" value="Cro/C1-type_HTH"/>
</dbReference>